<dbReference type="Gene3D" id="3.90.1140.10">
    <property type="entry name" value="Cyclic phosphodiesterase"/>
    <property type="match status" value="1"/>
</dbReference>
<dbReference type="PANTHER" id="PTHR40037:SF1">
    <property type="entry name" value="PHOSPHOESTERASE SAOUHSC_00951-RELATED"/>
    <property type="match status" value="1"/>
</dbReference>
<dbReference type="InterPro" id="IPR050580">
    <property type="entry name" value="2H_phosphoesterase_YjcG-like"/>
</dbReference>
<accession>A0AAI8DJ76</accession>
<reference evidence="2" key="1">
    <citation type="submission" date="2017-06" db="EMBL/GenBank/DDBJ databases">
        <title>FDA dAtabase for Regulatory Grade micrObial Sequences (FDA-ARGOS): Supporting development and validation of Infectious Disease Dx tests.</title>
        <authorList>
            <person name="Campos J."/>
            <person name="Goldberg B."/>
            <person name="Tallon L."/>
            <person name="Sadzewicz L."/>
            <person name="Sengamalay N."/>
            <person name="Ott S."/>
            <person name="Godinez A."/>
            <person name="Nagaraj S."/>
            <person name="Vavikolanu K."/>
            <person name="Vyas G."/>
            <person name="Nadendla S."/>
            <person name="Aluvathingal J."/>
            <person name="Geyer C."/>
            <person name="Nandy P."/>
            <person name="Hobson J."/>
            <person name="Sichtig H."/>
        </authorList>
    </citation>
    <scope>NUCLEOTIDE SEQUENCE [LARGE SCALE GENOMIC DNA]</scope>
    <source>
        <strain evidence="2">FDAARGOS_285</strain>
    </source>
</reference>
<dbReference type="PANTHER" id="PTHR40037">
    <property type="entry name" value="PHOSPHOESTERASE YJCG-RELATED"/>
    <property type="match status" value="1"/>
</dbReference>
<evidence type="ECO:0000313" key="2">
    <source>
        <dbReference type="Proteomes" id="UP000197058"/>
    </source>
</evidence>
<sequence length="183" mass="21663">MRDIMSKYFIGIVPPEPMYSTVLNLQHQYMDRIGVEPHITLKAQSSLTIDENWIEDITNLIYHTSKFTVKPKQTAYFGKEVLYVSFDSLEIHDLHKQIVELLNVTKEMQQKYFEGDLYVPHLTVGKQSYGDNISTGNNINHLLNMEKELNEKDIFKPFQVNEIYIYKYIHNKYIRLKKVELKD</sequence>
<evidence type="ECO:0000313" key="1">
    <source>
        <dbReference type="EMBL" id="ASE34792.1"/>
    </source>
</evidence>
<dbReference type="InterPro" id="IPR009097">
    <property type="entry name" value="Cyclic_Pdiesterase"/>
</dbReference>
<dbReference type="Proteomes" id="UP000197058">
    <property type="component" value="Chromosome"/>
</dbReference>
<gene>
    <name evidence="1" type="ORF">CEP64_09370</name>
</gene>
<dbReference type="AlphaFoldDB" id="A0AAI8DJ76"/>
<protein>
    <submittedName>
        <fullName evidence="1">2'-5' RNA ligase</fullName>
    </submittedName>
</protein>
<proteinExistence type="predicted"/>
<dbReference type="EMBL" id="CP022046">
    <property type="protein sequence ID" value="ASE34792.1"/>
    <property type="molecule type" value="Genomic_DNA"/>
</dbReference>
<name>A0AAI8DJ76_MAMSC</name>
<dbReference type="GO" id="GO:0016874">
    <property type="term" value="F:ligase activity"/>
    <property type="evidence" value="ECO:0007669"/>
    <property type="project" value="UniProtKB-KW"/>
</dbReference>
<keyword evidence="1" id="KW-0436">Ligase</keyword>
<dbReference type="KEGG" id="sscu:CEP64_09370"/>
<dbReference type="SUPFAM" id="SSF55144">
    <property type="entry name" value="LigT-like"/>
    <property type="match status" value="1"/>
</dbReference>
<dbReference type="Pfam" id="PF13563">
    <property type="entry name" value="2_5_RNA_ligase2"/>
    <property type="match status" value="1"/>
</dbReference>
<organism evidence="1 2">
    <name type="scientific">Mammaliicoccus sciuri</name>
    <name type="common">Staphylococcus sciuri</name>
    <dbReference type="NCBI Taxonomy" id="1296"/>
    <lineage>
        <taxon>Bacteria</taxon>
        <taxon>Bacillati</taxon>
        <taxon>Bacillota</taxon>
        <taxon>Bacilli</taxon>
        <taxon>Bacillales</taxon>
        <taxon>Staphylococcaceae</taxon>
        <taxon>Mammaliicoccus</taxon>
    </lineage>
</organism>